<dbReference type="EMBL" id="ANPE02000100">
    <property type="protein sequence ID" value="EMY34795.1"/>
    <property type="molecule type" value="Genomic_DNA"/>
</dbReference>
<keyword evidence="2" id="KW-0472">Membrane</keyword>
<name>N1V0J0_9MICC</name>
<dbReference type="RefSeq" id="WP_005268400.1">
    <property type="nucleotide sequence ID" value="NZ_ANPE02000100.1"/>
</dbReference>
<comment type="caution">
    <text evidence="3">The sequence shown here is derived from an EMBL/GenBank/DDBJ whole genome shotgun (WGS) entry which is preliminary data.</text>
</comment>
<reference evidence="3 4" key="1">
    <citation type="journal article" date="2013" name="Genome Announc.">
        <title>Draft Genome Sequence of Arthrobacter crystallopoietes Strain BAB-32, Revealing Genes for Bioremediation.</title>
        <authorList>
            <person name="Joshi M.N."/>
            <person name="Pandit A.S."/>
            <person name="Sharma A."/>
            <person name="Pandya R.V."/>
            <person name="Desai S.M."/>
            <person name="Saxena A.K."/>
            <person name="Bagatharia S.B."/>
        </authorList>
    </citation>
    <scope>NUCLEOTIDE SEQUENCE [LARGE SCALE GENOMIC DNA]</scope>
    <source>
        <strain evidence="3 4">BAB-32</strain>
    </source>
</reference>
<keyword evidence="4" id="KW-1185">Reference proteome</keyword>
<dbReference type="OrthoDB" id="4950444at2"/>
<keyword evidence="2" id="KW-1133">Transmembrane helix</keyword>
<dbReference type="Proteomes" id="UP000010729">
    <property type="component" value="Unassembled WGS sequence"/>
</dbReference>
<evidence type="ECO:0000313" key="4">
    <source>
        <dbReference type="Proteomes" id="UP000010729"/>
    </source>
</evidence>
<evidence type="ECO:0000256" key="1">
    <source>
        <dbReference type="SAM" id="MobiDB-lite"/>
    </source>
</evidence>
<sequence length="229" mass="23473">MSHQSETPSTNPQGNTPQSEGQTQQPAGQPGSYGRPYGQGTAHASQYAGYPDQAGYGYQQAPKQKSGLAITALVLGIVAIGASFIPFLGMVSFILGPLAVIFGIIALVKKQKKGFSITGIVLGALGAIIAGIITAVMAVAISSVTGEHTVQYKVTADGPATVVYTDGLDPVQEEITGDWEQEITFTGVPVGALTVVSDGNVSCEIIMDGQSAATNSGVGQADCVIEEIQ</sequence>
<keyword evidence="2" id="KW-0812">Transmembrane</keyword>
<dbReference type="InterPro" id="IPR038468">
    <property type="entry name" value="MmpS_C"/>
</dbReference>
<accession>N1V0J0</accession>
<organism evidence="3 4">
    <name type="scientific">Arthrobacter crystallopoietes BAB-32</name>
    <dbReference type="NCBI Taxonomy" id="1246476"/>
    <lineage>
        <taxon>Bacteria</taxon>
        <taxon>Bacillati</taxon>
        <taxon>Actinomycetota</taxon>
        <taxon>Actinomycetes</taxon>
        <taxon>Micrococcales</taxon>
        <taxon>Micrococcaceae</taxon>
        <taxon>Crystallibacter</taxon>
    </lineage>
</organism>
<gene>
    <name evidence="3" type="ORF">D477_007756</name>
</gene>
<proteinExistence type="predicted"/>
<feature type="transmembrane region" description="Helical" evidence="2">
    <location>
        <begin position="67"/>
        <end position="85"/>
    </location>
</feature>
<evidence type="ECO:0008006" key="5">
    <source>
        <dbReference type="Google" id="ProtNLM"/>
    </source>
</evidence>
<feature type="transmembrane region" description="Helical" evidence="2">
    <location>
        <begin position="120"/>
        <end position="141"/>
    </location>
</feature>
<feature type="compositionally biased region" description="Polar residues" evidence="1">
    <location>
        <begin position="1"/>
        <end position="27"/>
    </location>
</feature>
<feature type="transmembrane region" description="Helical" evidence="2">
    <location>
        <begin position="91"/>
        <end position="108"/>
    </location>
</feature>
<evidence type="ECO:0000313" key="3">
    <source>
        <dbReference type="EMBL" id="EMY34795.1"/>
    </source>
</evidence>
<dbReference type="AlphaFoldDB" id="N1V0J0"/>
<dbReference type="Gene3D" id="2.60.40.2880">
    <property type="entry name" value="MmpS1-5, C-terminal soluble domain"/>
    <property type="match status" value="1"/>
</dbReference>
<evidence type="ECO:0000256" key="2">
    <source>
        <dbReference type="SAM" id="Phobius"/>
    </source>
</evidence>
<protein>
    <recommendedName>
        <fullName evidence="5">DUF4190 domain-containing protein</fullName>
    </recommendedName>
</protein>
<feature type="region of interest" description="Disordered" evidence="1">
    <location>
        <begin position="1"/>
        <end position="38"/>
    </location>
</feature>